<dbReference type="AlphaFoldDB" id="A0A066WTP8"/>
<name>A0A066WTP8_COLSU</name>
<comment type="caution">
    <text evidence="1">The sequence shown here is derived from an EMBL/GenBank/DDBJ whole genome shotgun (WGS) entry which is preliminary data.</text>
</comment>
<proteinExistence type="predicted"/>
<gene>
    <name evidence="1" type="ORF">CSUB01_12111</name>
</gene>
<sequence length="105" mass="11622">MKVPEILIEPEKGLGYIRFVITDDDLTFDKASKLLTKFQTLKPIVTKDSSVHISEKKTTIDARTCSQVTMDVVDQINVIIIKDLPACNYVVTNRPIGGPPLPPLA</sequence>
<dbReference type="HOGENOM" id="CLU_2236444_0_0_1"/>
<protein>
    <submittedName>
        <fullName evidence="1">Uncharacterized protein</fullName>
    </submittedName>
</protein>
<organism evidence="1 2">
    <name type="scientific">Colletotrichum sublineola</name>
    <name type="common">Sorghum anthracnose fungus</name>
    <dbReference type="NCBI Taxonomy" id="1173701"/>
    <lineage>
        <taxon>Eukaryota</taxon>
        <taxon>Fungi</taxon>
        <taxon>Dikarya</taxon>
        <taxon>Ascomycota</taxon>
        <taxon>Pezizomycotina</taxon>
        <taxon>Sordariomycetes</taxon>
        <taxon>Hypocreomycetidae</taxon>
        <taxon>Glomerellales</taxon>
        <taxon>Glomerellaceae</taxon>
        <taxon>Colletotrichum</taxon>
        <taxon>Colletotrichum graminicola species complex</taxon>
    </lineage>
</organism>
<dbReference type="EMBL" id="JMSE01001536">
    <property type="protein sequence ID" value="KDN60253.1"/>
    <property type="molecule type" value="Genomic_DNA"/>
</dbReference>
<dbReference type="eggNOG" id="ENOG502RQP0">
    <property type="taxonomic scope" value="Eukaryota"/>
</dbReference>
<dbReference type="Proteomes" id="UP000027238">
    <property type="component" value="Unassembled WGS sequence"/>
</dbReference>
<evidence type="ECO:0000313" key="2">
    <source>
        <dbReference type="Proteomes" id="UP000027238"/>
    </source>
</evidence>
<keyword evidence="2" id="KW-1185">Reference proteome</keyword>
<evidence type="ECO:0000313" key="1">
    <source>
        <dbReference type="EMBL" id="KDN60253.1"/>
    </source>
</evidence>
<accession>A0A066WTP8</accession>
<reference evidence="2" key="1">
    <citation type="journal article" date="2014" name="Genome Announc.">
        <title>Draft genome sequence of Colletotrichum sublineola, a destructive pathogen of cultivated sorghum.</title>
        <authorList>
            <person name="Baroncelli R."/>
            <person name="Sanz-Martin J.M."/>
            <person name="Rech G.E."/>
            <person name="Sukno S.A."/>
            <person name="Thon M.R."/>
        </authorList>
    </citation>
    <scope>NUCLEOTIDE SEQUENCE [LARGE SCALE GENOMIC DNA]</scope>
    <source>
        <strain evidence="2">TX430BB</strain>
    </source>
</reference>